<dbReference type="InterPro" id="IPR026350">
    <property type="entry name" value="GxxExxY"/>
</dbReference>
<dbReference type="Pfam" id="PF13366">
    <property type="entry name" value="PDDEXK_3"/>
    <property type="match status" value="1"/>
</dbReference>
<dbReference type="NCBIfam" id="TIGR04256">
    <property type="entry name" value="GxxExxY"/>
    <property type="match status" value="1"/>
</dbReference>
<dbReference type="RefSeq" id="WP_151970632.1">
    <property type="nucleotide sequence ID" value="NZ_AP019860.1"/>
</dbReference>
<dbReference type="Proteomes" id="UP000326354">
    <property type="component" value="Chromosome"/>
</dbReference>
<dbReference type="OrthoDB" id="9806869at2"/>
<evidence type="ECO:0000313" key="2">
    <source>
        <dbReference type="Proteomes" id="UP000326354"/>
    </source>
</evidence>
<dbReference type="AlphaFoldDB" id="A0A5S9F6G5"/>
<protein>
    <recommendedName>
        <fullName evidence="3">GxxExxY protein</fullName>
    </recommendedName>
</protein>
<proteinExistence type="predicted"/>
<dbReference type="KEGG" id="uam:UABAM_04970"/>
<name>A0A5S9F6G5_UABAM</name>
<sequence>MNNITGDIIGCAIEVHRNLGPGLLESVYEKCLAKEFFIRGVSFHQQKQLLVDYKGLKIDNCEFRVDFLVAECVIVEIKAVERVIPVHHAQVISYMKLSGCKLGLLINFNVTQLIKGVKRFIL</sequence>
<reference evidence="1 2" key="1">
    <citation type="submission" date="2019-08" db="EMBL/GenBank/DDBJ databases">
        <title>Complete genome sequence of Candidatus Uab amorphum.</title>
        <authorList>
            <person name="Shiratori T."/>
            <person name="Suzuki S."/>
            <person name="Kakizawa Y."/>
            <person name="Ishida K."/>
        </authorList>
    </citation>
    <scope>NUCLEOTIDE SEQUENCE [LARGE SCALE GENOMIC DNA]</scope>
    <source>
        <strain evidence="1 2">SRT547</strain>
    </source>
</reference>
<organism evidence="1 2">
    <name type="scientific">Uabimicrobium amorphum</name>
    <dbReference type="NCBI Taxonomy" id="2596890"/>
    <lineage>
        <taxon>Bacteria</taxon>
        <taxon>Pseudomonadati</taxon>
        <taxon>Planctomycetota</taxon>
        <taxon>Candidatus Uabimicrobiia</taxon>
        <taxon>Candidatus Uabimicrobiales</taxon>
        <taxon>Candidatus Uabimicrobiaceae</taxon>
        <taxon>Candidatus Uabimicrobium</taxon>
    </lineage>
</organism>
<dbReference type="EMBL" id="AP019860">
    <property type="protein sequence ID" value="BBM86584.1"/>
    <property type="molecule type" value="Genomic_DNA"/>
</dbReference>
<keyword evidence="2" id="KW-1185">Reference proteome</keyword>
<gene>
    <name evidence="1" type="ORF">UABAM_04970</name>
</gene>
<evidence type="ECO:0000313" key="1">
    <source>
        <dbReference type="EMBL" id="BBM86584.1"/>
    </source>
</evidence>
<accession>A0A5S9F6G5</accession>
<evidence type="ECO:0008006" key="3">
    <source>
        <dbReference type="Google" id="ProtNLM"/>
    </source>
</evidence>